<sequence length="74" mass="8557">MYRPGKQSTKPDALSRRADNLDIPPTDQSMLPESIFANIALILPEKEIQSRIEKTLDQDESLIEILEYFRHELS</sequence>
<dbReference type="HOGENOM" id="CLU_2689532_0_0_1"/>
<proteinExistence type="predicted"/>
<name>M5CBV6_THACB</name>
<accession>M5CBV6</accession>
<evidence type="ECO:0000313" key="3">
    <source>
        <dbReference type="Proteomes" id="UP000012065"/>
    </source>
</evidence>
<feature type="compositionally biased region" description="Polar residues" evidence="1">
    <location>
        <begin position="1"/>
        <end position="10"/>
    </location>
</feature>
<evidence type="ECO:0000256" key="1">
    <source>
        <dbReference type="SAM" id="MobiDB-lite"/>
    </source>
</evidence>
<comment type="caution">
    <text evidence="2">The sequence shown here is derived from an EMBL/GenBank/DDBJ whole genome shotgun (WGS) entry which is preliminary data.</text>
</comment>
<dbReference type="AlphaFoldDB" id="M5CBV6"/>
<reference evidence="2 3" key="1">
    <citation type="journal article" date="2013" name="J. Biotechnol.">
        <title>Establishment and interpretation of the genome sequence of the phytopathogenic fungus Rhizoctonia solani AG1-IB isolate 7/3/14.</title>
        <authorList>
            <person name="Wibberg D.W."/>
            <person name="Jelonek L.J."/>
            <person name="Rupp O.R."/>
            <person name="Hennig M.H."/>
            <person name="Eikmeyer F.E."/>
            <person name="Goesmann A.G."/>
            <person name="Hartmann A.H."/>
            <person name="Borriss R.B."/>
            <person name="Grosch R.G."/>
            <person name="Puehler A.P."/>
            <person name="Schlueter A.S."/>
        </authorList>
    </citation>
    <scope>NUCLEOTIDE SEQUENCE [LARGE SCALE GENOMIC DNA]</scope>
    <source>
        <strain evidence="3">AG1-IB / isolate 7/3/14</strain>
    </source>
</reference>
<evidence type="ECO:0000313" key="2">
    <source>
        <dbReference type="EMBL" id="CCO36936.1"/>
    </source>
</evidence>
<protein>
    <submittedName>
        <fullName evidence="2">Uncharacterized protein</fullName>
    </submittedName>
</protein>
<organism evidence="2 3">
    <name type="scientific">Thanatephorus cucumeris (strain AG1-IB / isolate 7/3/14)</name>
    <name type="common">Lettuce bottom rot fungus</name>
    <name type="synonym">Rhizoctonia solani</name>
    <dbReference type="NCBI Taxonomy" id="1108050"/>
    <lineage>
        <taxon>Eukaryota</taxon>
        <taxon>Fungi</taxon>
        <taxon>Dikarya</taxon>
        <taxon>Basidiomycota</taxon>
        <taxon>Agaricomycotina</taxon>
        <taxon>Agaricomycetes</taxon>
        <taxon>Cantharellales</taxon>
        <taxon>Ceratobasidiaceae</taxon>
        <taxon>Rhizoctonia</taxon>
        <taxon>Rhizoctonia solani AG-1</taxon>
    </lineage>
</organism>
<dbReference type="Proteomes" id="UP000012065">
    <property type="component" value="Unassembled WGS sequence"/>
</dbReference>
<dbReference type="EMBL" id="CAOJ01016580">
    <property type="protein sequence ID" value="CCO36936.1"/>
    <property type="molecule type" value="Genomic_DNA"/>
</dbReference>
<gene>
    <name evidence="2" type="ORF">BN14_11084</name>
</gene>
<feature type="region of interest" description="Disordered" evidence="1">
    <location>
        <begin position="1"/>
        <end position="29"/>
    </location>
</feature>